<gene>
    <name evidence="1" type="ORF">J2Z32_002134</name>
</gene>
<organism evidence="1 2">
    <name type="scientific">Paenibacillus turicensis</name>
    <dbReference type="NCBI Taxonomy" id="160487"/>
    <lineage>
        <taxon>Bacteria</taxon>
        <taxon>Bacillati</taxon>
        <taxon>Bacillota</taxon>
        <taxon>Bacilli</taxon>
        <taxon>Bacillales</taxon>
        <taxon>Paenibacillaceae</taxon>
        <taxon>Paenibacillus</taxon>
    </lineage>
</organism>
<evidence type="ECO:0000313" key="1">
    <source>
        <dbReference type="EMBL" id="MBP1905504.1"/>
    </source>
</evidence>
<dbReference type="Proteomes" id="UP001519272">
    <property type="component" value="Unassembled WGS sequence"/>
</dbReference>
<comment type="caution">
    <text evidence="1">The sequence shown here is derived from an EMBL/GenBank/DDBJ whole genome shotgun (WGS) entry which is preliminary data.</text>
</comment>
<proteinExistence type="predicted"/>
<evidence type="ECO:0000313" key="2">
    <source>
        <dbReference type="Proteomes" id="UP001519272"/>
    </source>
</evidence>
<protein>
    <submittedName>
        <fullName evidence="1">Uncharacterized protein</fullName>
    </submittedName>
</protein>
<reference evidence="1 2" key="1">
    <citation type="submission" date="2021-03" db="EMBL/GenBank/DDBJ databases">
        <title>Genomic Encyclopedia of Type Strains, Phase IV (KMG-IV): sequencing the most valuable type-strain genomes for metagenomic binning, comparative biology and taxonomic classification.</title>
        <authorList>
            <person name="Goeker M."/>
        </authorList>
    </citation>
    <scope>NUCLEOTIDE SEQUENCE [LARGE SCALE GENOMIC DNA]</scope>
    <source>
        <strain evidence="1 2">DSM 14349</strain>
    </source>
</reference>
<name>A0ABS4FSV6_9BACL</name>
<keyword evidence="2" id="KW-1185">Reference proteome</keyword>
<dbReference type="RefSeq" id="WP_210089138.1">
    <property type="nucleotide sequence ID" value="NZ_JAGGKG010000009.1"/>
</dbReference>
<sequence>MRLGTTFSQLEEMKVMAGGSPERIAKYSTAKREYEAAIAHLFNDESVAEFVQYPNLNYVNELEQKAAETGDPDDEARAIIMRDRYTHNENSNNKSKDWRASRKKLTELVNSGGPVTKGDLDEAHRLVRYNSSTEVRVLYATLKRKFEGNKTADE</sequence>
<accession>A0ABS4FSV6</accession>
<dbReference type="EMBL" id="JAGGKG010000009">
    <property type="protein sequence ID" value="MBP1905504.1"/>
    <property type="molecule type" value="Genomic_DNA"/>
</dbReference>